<protein>
    <recommendedName>
        <fullName evidence="1">GST N-terminal domain-containing protein</fullName>
    </recommendedName>
</protein>
<dbReference type="SUPFAM" id="SSF52833">
    <property type="entry name" value="Thioredoxin-like"/>
    <property type="match status" value="2"/>
</dbReference>
<evidence type="ECO:0000313" key="3">
    <source>
        <dbReference type="Proteomes" id="UP000799440"/>
    </source>
</evidence>
<gene>
    <name evidence="2" type="ORF">M011DRAFT_458323</name>
</gene>
<dbReference type="Pfam" id="PF25907">
    <property type="entry name" value="DUF7962"/>
    <property type="match status" value="1"/>
</dbReference>
<dbReference type="InterPro" id="IPR058268">
    <property type="entry name" value="DUF7962"/>
</dbReference>
<dbReference type="AlphaFoldDB" id="A0A6A6VE36"/>
<dbReference type="GO" id="GO:0006559">
    <property type="term" value="P:L-phenylalanine catabolic process"/>
    <property type="evidence" value="ECO:0007669"/>
    <property type="project" value="TreeGrafter"/>
</dbReference>
<dbReference type="Pfam" id="PF13409">
    <property type="entry name" value="GST_N_2"/>
    <property type="match status" value="1"/>
</dbReference>
<dbReference type="CDD" id="cd00570">
    <property type="entry name" value="GST_N_family"/>
    <property type="match status" value="1"/>
</dbReference>
<dbReference type="EMBL" id="MU006572">
    <property type="protein sequence ID" value="KAF2747441.1"/>
    <property type="molecule type" value="Genomic_DNA"/>
</dbReference>
<dbReference type="CDD" id="cd03205">
    <property type="entry name" value="GST_C_6"/>
    <property type="match status" value="1"/>
</dbReference>
<dbReference type="Pfam" id="PF13417">
    <property type="entry name" value="GST_N_3"/>
    <property type="match status" value="1"/>
</dbReference>
<dbReference type="PANTHER" id="PTHR42673:SF4">
    <property type="entry name" value="MALEYLACETOACETATE ISOMERASE"/>
    <property type="match status" value="1"/>
</dbReference>
<dbReference type="SUPFAM" id="SSF47616">
    <property type="entry name" value="GST C-terminal domain-like"/>
    <property type="match status" value="1"/>
</dbReference>
<dbReference type="Gene3D" id="3.40.30.110">
    <property type="match status" value="2"/>
</dbReference>
<organism evidence="2 3">
    <name type="scientific">Sporormia fimetaria CBS 119925</name>
    <dbReference type="NCBI Taxonomy" id="1340428"/>
    <lineage>
        <taxon>Eukaryota</taxon>
        <taxon>Fungi</taxon>
        <taxon>Dikarya</taxon>
        <taxon>Ascomycota</taxon>
        <taxon>Pezizomycotina</taxon>
        <taxon>Dothideomycetes</taxon>
        <taxon>Pleosporomycetidae</taxon>
        <taxon>Pleosporales</taxon>
        <taxon>Sporormiaceae</taxon>
        <taxon>Sporormia</taxon>
    </lineage>
</organism>
<dbReference type="PANTHER" id="PTHR42673">
    <property type="entry name" value="MALEYLACETOACETATE ISOMERASE"/>
    <property type="match status" value="1"/>
</dbReference>
<keyword evidence="3" id="KW-1185">Reference proteome</keyword>
<feature type="domain" description="GST N-terminal" evidence="1">
    <location>
        <begin position="6"/>
        <end position="85"/>
    </location>
</feature>
<dbReference type="Proteomes" id="UP000799440">
    <property type="component" value="Unassembled WGS sequence"/>
</dbReference>
<dbReference type="GO" id="GO:0004364">
    <property type="term" value="F:glutathione transferase activity"/>
    <property type="evidence" value="ECO:0007669"/>
    <property type="project" value="TreeGrafter"/>
</dbReference>
<dbReference type="GO" id="GO:0006749">
    <property type="term" value="P:glutathione metabolic process"/>
    <property type="evidence" value="ECO:0007669"/>
    <property type="project" value="TreeGrafter"/>
</dbReference>
<name>A0A6A6VE36_9PLEO</name>
<dbReference type="InterPro" id="IPR036282">
    <property type="entry name" value="Glutathione-S-Trfase_C_sf"/>
</dbReference>
<reference evidence="2" key="1">
    <citation type="journal article" date="2020" name="Stud. Mycol.">
        <title>101 Dothideomycetes genomes: a test case for predicting lifestyles and emergence of pathogens.</title>
        <authorList>
            <person name="Haridas S."/>
            <person name="Albert R."/>
            <person name="Binder M."/>
            <person name="Bloem J."/>
            <person name="Labutti K."/>
            <person name="Salamov A."/>
            <person name="Andreopoulos B."/>
            <person name="Baker S."/>
            <person name="Barry K."/>
            <person name="Bills G."/>
            <person name="Bluhm B."/>
            <person name="Cannon C."/>
            <person name="Castanera R."/>
            <person name="Culley D."/>
            <person name="Daum C."/>
            <person name="Ezra D."/>
            <person name="Gonzalez J."/>
            <person name="Henrissat B."/>
            <person name="Kuo A."/>
            <person name="Liang C."/>
            <person name="Lipzen A."/>
            <person name="Lutzoni F."/>
            <person name="Magnuson J."/>
            <person name="Mondo S."/>
            <person name="Nolan M."/>
            <person name="Ohm R."/>
            <person name="Pangilinan J."/>
            <person name="Park H.-J."/>
            <person name="Ramirez L."/>
            <person name="Alfaro M."/>
            <person name="Sun H."/>
            <person name="Tritt A."/>
            <person name="Yoshinaga Y."/>
            <person name="Zwiers L.-H."/>
            <person name="Turgeon B."/>
            <person name="Goodwin S."/>
            <person name="Spatafora J."/>
            <person name="Crous P."/>
            <person name="Grigoriev I."/>
        </authorList>
    </citation>
    <scope>NUCLEOTIDE SEQUENCE</scope>
    <source>
        <strain evidence="2">CBS 119925</strain>
    </source>
</reference>
<dbReference type="Gene3D" id="1.20.1050.10">
    <property type="match status" value="1"/>
</dbReference>
<dbReference type="GO" id="GO:0016034">
    <property type="term" value="F:maleylacetoacetate isomerase activity"/>
    <property type="evidence" value="ECO:0007669"/>
    <property type="project" value="TreeGrafter"/>
</dbReference>
<accession>A0A6A6VE36</accession>
<feature type="domain" description="GST N-terminal" evidence="1">
    <location>
        <begin position="342"/>
        <end position="431"/>
    </location>
</feature>
<dbReference type="InterPro" id="IPR036249">
    <property type="entry name" value="Thioredoxin-like_sf"/>
</dbReference>
<dbReference type="PROSITE" id="PS50404">
    <property type="entry name" value="GST_NTER"/>
    <property type="match status" value="2"/>
</dbReference>
<evidence type="ECO:0000259" key="1">
    <source>
        <dbReference type="PROSITE" id="PS50404"/>
    </source>
</evidence>
<dbReference type="OrthoDB" id="202840at2759"/>
<dbReference type="InterPro" id="IPR004045">
    <property type="entry name" value="Glutathione_S-Trfase_N"/>
</dbReference>
<sequence>MADTQARPILFHYPGSPYAHRVLWYLWLCGIEYDECIQPPMLPRPDLSSLDVNYRRIPILSIGKDIYCDSRLMIKKLEQHFPSKALLPASAADAGTRKLLENWTVDGGIFANTVKLMPFWKSGGLLQNKHFVDDRAQLSGGRRMSPEAMAYGRPDGLVHMRQAFELLETTFLADGRNWILGTDAPTSADVDAVWPFEWLIMEPSMVDALDSQYISESHFPKTFAYVRRFMAEVEARKRTRAKPNSLSGAQVKDIILNSPFAETPSILSADPLSLSAGDPITVFPTDYGSSNKDTGVLVGLSTTEVVLRNTHGIHIHFPRWNFRIEKSQPAPLTPSPRTPPIQPHTLLYHPLSPFSRKVYLTALELALTPSLHLQKVVVCPVPFPGWSDNNPTVSAHNPLTKIPCLITPDNQPIFDSAVICEYLTHLAKQQPNTKDAAYFALKTLHALADGIMDAMVLLHYEARIRAPKKLAFLPWIEGQKEKINRGLDELERAVQKGVLKAPQEGKAVSADEIAVAVAVGALEGKEGLDWRSWRPGLEKWMKAWEGRRSWAESRVDRDWGVREKGEAKI</sequence>
<evidence type="ECO:0000313" key="2">
    <source>
        <dbReference type="EMBL" id="KAF2747441.1"/>
    </source>
</evidence>
<proteinExistence type="predicted"/>
<dbReference type="Gene3D" id="3.40.30.10">
    <property type="entry name" value="Glutaredoxin"/>
    <property type="match status" value="1"/>
</dbReference>